<dbReference type="NCBIfam" id="NF006767">
    <property type="entry name" value="PRK09289.1"/>
    <property type="match status" value="1"/>
</dbReference>
<evidence type="ECO:0000256" key="9">
    <source>
        <dbReference type="ARBA" id="ARBA00022737"/>
    </source>
</evidence>
<sequence length="214" mass="23272">MFTGIVSDVGRIASVSQLPMGRRFRIETRYDPSDILIGASISCSGVCLTVVELAATSEPQAWFDVEAWEEALRLTTAGVWETGSLVNLERALKVGDELGGHLVSGHVDGQATIVAKKDEGEAIRFTLRAPRELARYIAQKGSVCLDGTSLTVNGVASDLFDVLLIRHSLQVTIWGEKREGDRVNLEVDQIARYAERLFSVGAVRPDERTGSGLE</sequence>
<evidence type="ECO:0000256" key="11">
    <source>
        <dbReference type="PIRSR" id="PIRSR000498-1"/>
    </source>
</evidence>
<keyword evidence="15" id="KW-1185">Reference proteome</keyword>
<evidence type="ECO:0000256" key="6">
    <source>
        <dbReference type="ARBA" id="ARBA00013950"/>
    </source>
</evidence>
<feature type="binding site" evidence="11">
    <location>
        <begin position="47"/>
        <end position="49"/>
    </location>
    <ligand>
        <name>2,4-dihydroxypteridine</name>
        <dbReference type="ChEBI" id="CHEBI:16489"/>
        <label>2</label>
        <note>ligand shared between two trimeric partners</note>
    </ligand>
</feature>
<dbReference type="FunFam" id="2.40.30.20:FF:000004">
    <property type="entry name" value="Riboflavin synthase, alpha subunit"/>
    <property type="match status" value="1"/>
</dbReference>
<comment type="subunit">
    <text evidence="4">Homotrimer.</text>
</comment>
<feature type="binding site" evidence="11">
    <location>
        <begin position="4"/>
        <end position="6"/>
    </location>
    <ligand>
        <name>2,4-dihydroxypteridine</name>
        <dbReference type="ChEBI" id="CHEBI:16489"/>
        <label>1</label>
    </ligand>
</feature>
<feature type="binding site" evidence="11">
    <location>
        <begin position="105"/>
        <end position="107"/>
    </location>
    <ligand>
        <name>2,4-dihydroxypteridine</name>
        <dbReference type="ChEBI" id="CHEBI:16489"/>
        <label>2</label>
        <note>ligand shared between two trimeric partners</note>
    </ligand>
</feature>
<dbReference type="NCBIfam" id="TIGR00187">
    <property type="entry name" value="ribE"/>
    <property type="match status" value="1"/>
</dbReference>
<evidence type="ECO:0000256" key="1">
    <source>
        <dbReference type="ARBA" id="ARBA00000968"/>
    </source>
</evidence>
<keyword evidence="9" id="KW-0677">Repeat</keyword>
<dbReference type="InterPro" id="IPR023366">
    <property type="entry name" value="ATP_synth_asu-like_sf"/>
</dbReference>
<dbReference type="STRING" id="1166073.SAMN05192530_103316"/>
<organism evidence="14 15">
    <name type="scientific">Aureimonas jatrophae</name>
    <dbReference type="NCBI Taxonomy" id="1166073"/>
    <lineage>
        <taxon>Bacteria</taxon>
        <taxon>Pseudomonadati</taxon>
        <taxon>Pseudomonadota</taxon>
        <taxon>Alphaproteobacteria</taxon>
        <taxon>Hyphomicrobiales</taxon>
        <taxon>Aurantimonadaceae</taxon>
        <taxon>Aureimonas</taxon>
    </lineage>
</organism>
<dbReference type="Gene3D" id="2.40.30.20">
    <property type="match status" value="2"/>
</dbReference>
<dbReference type="AlphaFoldDB" id="A0A1H0GTT5"/>
<dbReference type="SUPFAM" id="SSF63380">
    <property type="entry name" value="Riboflavin synthase domain-like"/>
    <property type="match status" value="2"/>
</dbReference>
<feature type="binding site" evidence="11">
    <location>
        <begin position="66"/>
        <end position="68"/>
    </location>
    <ligand>
        <name>2,4-dihydroxypteridine</name>
        <dbReference type="ChEBI" id="CHEBI:16489"/>
        <label>2</label>
        <note>ligand shared between two trimeric partners</note>
    </ligand>
</feature>
<evidence type="ECO:0000256" key="10">
    <source>
        <dbReference type="NCBIfam" id="TIGR00187"/>
    </source>
</evidence>
<comment type="pathway">
    <text evidence="3">Cofactor biosynthesis; riboflavin biosynthesis; riboflavin from 2-hydroxy-3-oxobutyl phosphate and 5-amino-6-(D-ribitylamino)uracil: step 2/2.</text>
</comment>
<dbReference type="EMBL" id="FNIT01000003">
    <property type="protein sequence ID" value="SDO10071.1"/>
    <property type="molecule type" value="Genomic_DNA"/>
</dbReference>
<evidence type="ECO:0000256" key="2">
    <source>
        <dbReference type="ARBA" id="ARBA00002803"/>
    </source>
</evidence>
<dbReference type="RefSeq" id="WP_090672265.1">
    <property type="nucleotide sequence ID" value="NZ_FNIT01000003.1"/>
</dbReference>
<dbReference type="EC" id="2.5.1.9" evidence="5 10"/>
<evidence type="ECO:0000259" key="13">
    <source>
        <dbReference type="PROSITE" id="PS51177"/>
    </source>
</evidence>
<keyword evidence="8" id="KW-0808">Transferase</keyword>
<feature type="repeat" description="Lumazine-binding" evidence="12">
    <location>
        <begin position="1"/>
        <end position="101"/>
    </location>
</feature>
<dbReference type="InterPro" id="IPR026017">
    <property type="entry name" value="Lumazine-bd_dom"/>
</dbReference>
<comment type="catalytic activity">
    <reaction evidence="1">
        <text>2 6,7-dimethyl-8-(1-D-ribityl)lumazine + H(+) = 5-amino-6-(D-ribitylamino)uracil + riboflavin</text>
        <dbReference type="Rhea" id="RHEA:20772"/>
        <dbReference type="ChEBI" id="CHEBI:15378"/>
        <dbReference type="ChEBI" id="CHEBI:15934"/>
        <dbReference type="ChEBI" id="CHEBI:57986"/>
        <dbReference type="ChEBI" id="CHEBI:58201"/>
        <dbReference type="EC" id="2.5.1.9"/>
    </reaction>
</comment>
<feature type="binding site" description="in other chain" evidence="11">
    <location>
        <position position="140"/>
    </location>
    <ligand>
        <name>2,4-dihydroxypteridine</name>
        <dbReference type="ChEBI" id="CHEBI:16489"/>
        <label>2</label>
        <note>ligand shared between two trimeric partners</note>
    </ligand>
</feature>
<name>A0A1H0GTT5_9HYPH</name>
<evidence type="ECO:0000256" key="8">
    <source>
        <dbReference type="ARBA" id="ARBA00022679"/>
    </source>
</evidence>
<dbReference type="OrthoDB" id="9788537at2"/>
<evidence type="ECO:0000256" key="3">
    <source>
        <dbReference type="ARBA" id="ARBA00004887"/>
    </source>
</evidence>
<dbReference type="FunFam" id="2.40.30.20:FF:000003">
    <property type="entry name" value="Riboflavin synthase, alpha subunit"/>
    <property type="match status" value="1"/>
</dbReference>
<dbReference type="CDD" id="cd00402">
    <property type="entry name" value="Riboflavin_synthase_like"/>
    <property type="match status" value="1"/>
</dbReference>
<feature type="domain" description="Lumazine-binding" evidence="13">
    <location>
        <begin position="102"/>
        <end position="198"/>
    </location>
</feature>
<dbReference type="InterPro" id="IPR017938">
    <property type="entry name" value="Riboflavin_synthase-like_b-brl"/>
</dbReference>
<dbReference type="InterPro" id="IPR001783">
    <property type="entry name" value="Lumazine-bd"/>
</dbReference>
<gene>
    <name evidence="14" type="ORF">SAMN05192530_103316</name>
</gene>
<evidence type="ECO:0000313" key="14">
    <source>
        <dbReference type="EMBL" id="SDO10071.1"/>
    </source>
</evidence>
<dbReference type="PROSITE" id="PS51177">
    <property type="entry name" value="LUMAZINE_BIND"/>
    <property type="match status" value="2"/>
</dbReference>
<feature type="binding site" evidence="11">
    <location>
        <begin position="149"/>
        <end position="151"/>
    </location>
    <ligand>
        <name>2,4-dihydroxypteridine</name>
        <dbReference type="ChEBI" id="CHEBI:16489"/>
        <label>1</label>
    </ligand>
</feature>
<protein>
    <recommendedName>
        <fullName evidence="6 10">Riboflavin synthase</fullName>
        <ecNumber evidence="5 10">2.5.1.9</ecNumber>
    </recommendedName>
</protein>
<dbReference type="PANTHER" id="PTHR21098:SF12">
    <property type="entry name" value="RIBOFLAVIN SYNTHASE"/>
    <property type="match status" value="1"/>
</dbReference>
<dbReference type="GO" id="GO:0009231">
    <property type="term" value="P:riboflavin biosynthetic process"/>
    <property type="evidence" value="ECO:0007669"/>
    <property type="project" value="UniProtKB-KW"/>
</dbReference>
<evidence type="ECO:0000256" key="5">
    <source>
        <dbReference type="ARBA" id="ARBA00012827"/>
    </source>
</evidence>
<reference evidence="14 15" key="1">
    <citation type="submission" date="2016-10" db="EMBL/GenBank/DDBJ databases">
        <authorList>
            <person name="de Groot N.N."/>
        </authorList>
    </citation>
    <scope>NUCLEOTIDE SEQUENCE [LARGE SCALE GENOMIC DNA]</scope>
    <source>
        <strain evidence="15">L7-484,KACC 16230,DSM 25025</strain>
    </source>
</reference>
<feature type="domain" description="Lumazine-binding" evidence="13">
    <location>
        <begin position="1"/>
        <end position="101"/>
    </location>
</feature>
<evidence type="ECO:0000256" key="4">
    <source>
        <dbReference type="ARBA" id="ARBA00011233"/>
    </source>
</evidence>
<feature type="binding site" evidence="11">
    <location>
        <begin position="163"/>
        <end position="168"/>
    </location>
    <ligand>
        <name>2,4-dihydroxypteridine</name>
        <dbReference type="ChEBI" id="CHEBI:16489"/>
        <label>1</label>
    </ligand>
</feature>
<dbReference type="Proteomes" id="UP000198793">
    <property type="component" value="Unassembled WGS sequence"/>
</dbReference>
<evidence type="ECO:0000256" key="12">
    <source>
        <dbReference type="PROSITE-ProRule" id="PRU00524"/>
    </source>
</evidence>
<accession>A0A1H0GTT5</accession>
<feature type="repeat" description="Lumazine-binding" evidence="12">
    <location>
        <begin position="102"/>
        <end position="198"/>
    </location>
</feature>
<dbReference type="PIRSF" id="PIRSF000498">
    <property type="entry name" value="Riboflavin_syn_A"/>
    <property type="match status" value="1"/>
</dbReference>
<evidence type="ECO:0000256" key="7">
    <source>
        <dbReference type="ARBA" id="ARBA00022619"/>
    </source>
</evidence>
<keyword evidence="7" id="KW-0686">Riboflavin biosynthesis</keyword>
<comment type="function">
    <text evidence="2">Catalyzes the dismutation of two molecules of 6,7-dimethyl-8-ribityllumazine, resulting in the formation of riboflavin and 5-amino-6-(D-ribitylamino)uracil.</text>
</comment>
<proteinExistence type="predicted"/>
<evidence type="ECO:0000313" key="15">
    <source>
        <dbReference type="Proteomes" id="UP000198793"/>
    </source>
</evidence>
<dbReference type="GO" id="GO:0004746">
    <property type="term" value="F:riboflavin synthase activity"/>
    <property type="evidence" value="ECO:0007669"/>
    <property type="project" value="UniProtKB-UniRule"/>
</dbReference>
<dbReference type="PANTHER" id="PTHR21098">
    <property type="entry name" value="RIBOFLAVIN SYNTHASE ALPHA CHAIN"/>
    <property type="match status" value="1"/>
</dbReference>
<dbReference type="Pfam" id="PF00677">
    <property type="entry name" value="Lum_binding"/>
    <property type="match status" value="2"/>
</dbReference>